<dbReference type="Pfam" id="PF20153">
    <property type="entry name" value="DUF6535"/>
    <property type="match status" value="1"/>
</dbReference>
<dbReference type="EMBL" id="KN818259">
    <property type="protein sequence ID" value="KIL63400.1"/>
    <property type="molecule type" value="Genomic_DNA"/>
</dbReference>
<dbReference type="HOGENOM" id="CLU_444779_0_0_1"/>
<proteinExistence type="predicted"/>
<evidence type="ECO:0000259" key="2">
    <source>
        <dbReference type="Pfam" id="PF20153"/>
    </source>
</evidence>
<keyword evidence="4" id="KW-1185">Reference proteome</keyword>
<dbReference type="STRING" id="946122.A0A0C2SJM3"/>
<feature type="transmembrane region" description="Helical" evidence="1">
    <location>
        <begin position="260"/>
        <end position="283"/>
    </location>
</feature>
<evidence type="ECO:0000313" key="4">
    <source>
        <dbReference type="Proteomes" id="UP000054549"/>
    </source>
</evidence>
<name>A0A0C2SJM3_AMAMK</name>
<reference evidence="3 4" key="1">
    <citation type="submission" date="2014-04" db="EMBL/GenBank/DDBJ databases">
        <title>Evolutionary Origins and Diversification of the Mycorrhizal Mutualists.</title>
        <authorList>
            <consortium name="DOE Joint Genome Institute"/>
            <consortium name="Mycorrhizal Genomics Consortium"/>
            <person name="Kohler A."/>
            <person name="Kuo A."/>
            <person name="Nagy L.G."/>
            <person name="Floudas D."/>
            <person name="Copeland A."/>
            <person name="Barry K.W."/>
            <person name="Cichocki N."/>
            <person name="Veneault-Fourrey C."/>
            <person name="LaButti K."/>
            <person name="Lindquist E.A."/>
            <person name="Lipzen A."/>
            <person name="Lundell T."/>
            <person name="Morin E."/>
            <person name="Murat C."/>
            <person name="Riley R."/>
            <person name="Ohm R."/>
            <person name="Sun H."/>
            <person name="Tunlid A."/>
            <person name="Henrissat B."/>
            <person name="Grigoriev I.V."/>
            <person name="Hibbett D.S."/>
            <person name="Martin F."/>
        </authorList>
    </citation>
    <scope>NUCLEOTIDE SEQUENCE [LARGE SCALE GENOMIC DNA]</scope>
    <source>
        <strain evidence="3 4">Koide BX008</strain>
    </source>
</reference>
<dbReference type="InParanoid" id="A0A0C2SJM3"/>
<feature type="transmembrane region" description="Helical" evidence="1">
    <location>
        <begin position="204"/>
        <end position="227"/>
    </location>
</feature>
<evidence type="ECO:0000313" key="3">
    <source>
        <dbReference type="EMBL" id="KIL63400.1"/>
    </source>
</evidence>
<dbReference type="AlphaFoldDB" id="A0A0C2SJM3"/>
<dbReference type="InterPro" id="IPR045338">
    <property type="entry name" value="DUF6535"/>
</dbReference>
<organism evidence="3 4">
    <name type="scientific">Amanita muscaria (strain Koide BX008)</name>
    <dbReference type="NCBI Taxonomy" id="946122"/>
    <lineage>
        <taxon>Eukaryota</taxon>
        <taxon>Fungi</taxon>
        <taxon>Dikarya</taxon>
        <taxon>Basidiomycota</taxon>
        <taxon>Agaricomycotina</taxon>
        <taxon>Agaricomycetes</taxon>
        <taxon>Agaricomycetidae</taxon>
        <taxon>Agaricales</taxon>
        <taxon>Pluteineae</taxon>
        <taxon>Amanitaceae</taxon>
        <taxon>Amanita</taxon>
    </lineage>
</organism>
<keyword evidence="1" id="KW-0472">Membrane</keyword>
<sequence>MALTDAAVDAIASEGGQGSPDIICTASASTSTLTRLHDSDALQVLFSDLHNLGTGIQHPFRKTCPPFRWRPWTLASEKTNAIPCKLWQCGDPEEYINLLPKNDGDPLDNLYNRMNQYDKSKCDTWRDEIEKLLIFAGLFSATVTAFTGISYQWLQEDQAATSAQLLERISLQLGAISNNTASSLAPIVPVPPFTADHTSVRINILWFASLILCLSTVIFGILCLQWIRQFTREISMPVKVAIPIRQMRYDGLRYWKVPEIISALSVVLQISVLLFFAGILEFLWSLNREVAACCTVFVGLIAVGLAFTTLSPLIQSIHACYVPPSKQCPYKSPLSWILLRFGILVNQFMQSFFRSWHSRFLNGHKVSSWTDLDVTWNRISRRANDGFRVKDNYDIGGFVAAFEWTVAKLSPNINYDVTRDLFHALHSSLPRNVAKAVLHLWAGSSGSKDNEVAAALSLKTYDSRSAQAGYDLLMAWMLRRCSLSDNCRDLINELRIRYLNSIDNDASTEEVFSRLVQNHRFLVFAWNSNEDESDSQALLALMNYHKTKCFRQKAFDIGGTLGLHIKRVQVREDNVSRCYALLIRFKSIIDEICQSTIRWRPPKRSPTDQSFVTTSTPQRSSTISSMFGLGKGTRPSRPFTLTASDCDQWHPRNVAKFLRFFNLCALRRWENDIENIAGELEAIRVTDVLASFLKNTLLPALAEDETFGFISDDIRRNLEQYCSDKPADHL</sequence>
<keyword evidence="1" id="KW-0812">Transmembrane</keyword>
<gene>
    <name evidence="3" type="ORF">M378DRAFT_12143</name>
</gene>
<feature type="domain" description="DUF6535" evidence="2">
    <location>
        <begin position="111"/>
        <end position="285"/>
    </location>
</feature>
<dbReference type="Proteomes" id="UP000054549">
    <property type="component" value="Unassembled WGS sequence"/>
</dbReference>
<feature type="transmembrane region" description="Helical" evidence="1">
    <location>
        <begin position="290"/>
        <end position="314"/>
    </location>
</feature>
<evidence type="ECO:0000256" key="1">
    <source>
        <dbReference type="SAM" id="Phobius"/>
    </source>
</evidence>
<feature type="transmembrane region" description="Helical" evidence="1">
    <location>
        <begin position="132"/>
        <end position="154"/>
    </location>
</feature>
<feature type="transmembrane region" description="Helical" evidence="1">
    <location>
        <begin position="334"/>
        <end position="353"/>
    </location>
</feature>
<accession>A0A0C2SJM3</accession>
<keyword evidence="1" id="KW-1133">Transmembrane helix</keyword>
<protein>
    <recommendedName>
        <fullName evidence="2">DUF6535 domain-containing protein</fullName>
    </recommendedName>
</protein>
<dbReference type="OrthoDB" id="2756178at2759"/>